<evidence type="ECO:0000259" key="8">
    <source>
        <dbReference type="Pfam" id="PF21981"/>
    </source>
</evidence>
<comment type="similarity">
    <text evidence="2 5">Belongs to the RecX family.</text>
</comment>
<feature type="region of interest" description="Disordered" evidence="6">
    <location>
        <begin position="1"/>
        <end position="48"/>
    </location>
</feature>
<dbReference type="Pfam" id="PF02631">
    <property type="entry name" value="RecX_HTH2"/>
    <property type="match status" value="1"/>
</dbReference>
<dbReference type="AlphaFoldDB" id="A0A7C9PGV7"/>
<feature type="domain" description="RecX first three-helical" evidence="9">
    <location>
        <begin position="54"/>
        <end position="76"/>
    </location>
</feature>
<dbReference type="InterPro" id="IPR053924">
    <property type="entry name" value="RecX_HTH_2nd"/>
</dbReference>
<accession>A0A7C9PGV7</accession>
<evidence type="ECO:0000259" key="7">
    <source>
        <dbReference type="Pfam" id="PF02631"/>
    </source>
</evidence>
<protein>
    <recommendedName>
        <fullName evidence="3 5">Regulatory protein RecX</fullName>
    </recommendedName>
</protein>
<dbReference type="PANTHER" id="PTHR33602:SF1">
    <property type="entry name" value="REGULATORY PROTEIN RECX FAMILY PROTEIN"/>
    <property type="match status" value="1"/>
</dbReference>
<evidence type="ECO:0000256" key="5">
    <source>
        <dbReference type="HAMAP-Rule" id="MF_01114"/>
    </source>
</evidence>
<sequence length="231" mass="25554">MRLLIPSAPTRGHRETVGPATSAPAAPRGPHPELAGLPADPPARRGRTPLSLKGQALALLARREHSRQELRQKLLQHARRRLPHDGAGAVPDPFAVTAAADPWGEDTLPAQALTEVLRQEVEEVLDWLEARQYLSDTRFAEVRVHSRAARLGQSRIRQELSRAGVELPDALAQQLRETEFERARAVWQRKFGGHPATSPQDRARQARFLAGRGFAASVVWQVVGARHEEPI</sequence>
<dbReference type="Pfam" id="PF21982">
    <property type="entry name" value="RecX_HTH1"/>
    <property type="match status" value="1"/>
</dbReference>
<evidence type="ECO:0000313" key="11">
    <source>
        <dbReference type="Proteomes" id="UP000484255"/>
    </source>
</evidence>
<evidence type="ECO:0000259" key="9">
    <source>
        <dbReference type="Pfam" id="PF21982"/>
    </source>
</evidence>
<dbReference type="GO" id="GO:0006282">
    <property type="term" value="P:regulation of DNA repair"/>
    <property type="evidence" value="ECO:0007669"/>
    <property type="project" value="UniProtKB-UniRule"/>
</dbReference>
<dbReference type="HAMAP" id="MF_01114">
    <property type="entry name" value="RecX"/>
    <property type="match status" value="1"/>
</dbReference>
<evidence type="ECO:0000256" key="4">
    <source>
        <dbReference type="ARBA" id="ARBA00022490"/>
    </source>
</evidence>
<dbReference type="GO" id="GO:0005737">
    <property type="term" value="C:cytoplasm"/>
    <property type="evidence" value="ECO:0007669"/>
    <property type="project" value="UniProtKB-SubCell"/>
</dbReference>
<gene>
    <name evidence="5" type="primary">recX</name>
    <name evidence="10" type="ORF">G3A44_07450</name>
</gene>
<evidence type="ECO:0000256" key="1">
    <source>
        <dbReference type="ARBA" id="ARBA00004496"/>
    </source>
</evidence>
<dbReference type="InterPro" id="IPR053925">
    <property type="entry name" value="RecX_HTH_3rd"/>
</dbReference>
<dbReference type="EMBL" id="JAAGOH010000006">
    <property type="protein sequence ID" value="NDY91030.1"/>
    <property type="molecule type" value="Genomic_DNA"/>
</dbReference>
<name>A0A7C9PGV7_9BURK</name>
<dbReference type="PANTHER" id="PTHR33602">
    <property type="entry name" value="REGULATORY PROTEIN RECX FAMILY PROTEIN"/>
    <property type="match status" value="1"/>
</dbReference>
<dbReference type="Gene3D" id="1.10.10.10">
    <property type="entry name" value="Winged helix-like DNA-binding domain superfamily/Winged helix DNA-binding domain"/>
    <property type="match status" value="3"/>
</dbReference>
<evidence type="ECO:0000256" key="2">
    <source>
        <dbReference type="ARBA" id="ARBA00009695"/>
    </source>
</evidence>
<evidence type="ECO:0000313" key="10">
    <source>
        <dbReference type="EMBL" id="NDY91030.1"/>
    </source>
</evidence>
<feature type="domain" description="RecX second three-helical" evidence="7">
    <location>
        <begin position="135"/>
        <end position="166"/>
    </location>
</feature>
<feature type="domain" description="RecX third three-helical" evidence="8">
    <location>
        <begin position="177"/>
        <end position="223"/>
    </location>
</feature>
<comment type="caution">
    <text evidence="10">The sequence shown here is derived from an EMBL/GenBank/DDBJ whole genome shotgun (WGS) entry which is preliminary data.</text>
</comment>
<evidence type="ECO:0000256" key="6">
    <source>
        <dbReference type="SAM" id="MobiDB-lite"/>
    </source>
</evidence>
<keyword evidence="11" id="KW-1185">Reference proteome</keyword>
<comment type="function">
    <text evidence="5">Modulates RecA activity.</text>
</comment>
<dbReference type="RefSeq" id="WP_163456877.1">
    <property type="nucleotide sequence ID" value="NZ_JAAGOH010000006.1"/>
</dbReference>
<keyword evidence="4 5" id="KW-0963">Cytoplasm</keyword>
<dbReference type="Proteomes" id="UP000484255">
    <property type="component" value="Unassembled WGS sequence"/>
</dbReference>
<evidence type="ECO:0000256" key="3">
    <source>
        <dbReference type="ARBA" id="ARBA00018111"/>
    </source>
</evidence>
<organism evidence="10 11">
    <name type="scientific">Ideonella livida</name>
    <dbReference type="NCBI Taxonomy" id="2707176"/>
    <lineage>
        <taxon>Bacteria</taxon>
        <taxon>Pseudomonadati</taxon>
        <taxon>Pseudomonadota</taxon>
        <taxon>Betaproteobacteria</taxon>
        <taxon>Burkholderiales</taxon>
        <taxon>Sphaerotilaceae</taxon>
        <taxon>Ideonella</taxon>
    </lineage>
</organism>
<dbReference type="InterPro" id="IPR053926">
    <property type="entry name" value="RecX_HTH_1st"/>
</dbReference>
<dbReference type="InterPro" id="IPR003783">
    <property type="entry name" value="Regulatory_RecX"/>
</dbReference>
<dbReference type="InterPro" id="IPR036388">
    <property type="entry name" value="WH-like_DNA-bd_sf"/>
</dbReference>
<dbReference type="Pfam" id="PF21981">
    <property type="entry name" value="RecX_HTH3"/>
    <property type="match status" value="1"/>
</dbReference>
<proteinExistence type="inferred from homology"/>
<comment type="subcellular location">
    <subcellularLocation>
        <location evidence="1 5">Cytoplasm</location>
    </subcellularLocation>
</comment>
<reference evidence="10 11" key="1">
    <citation type="submission" date="2020-02" db="EMBL/GenBank/DDBJ databases">
        <title>Ideonella bacterium strain TBM-1.</title>
        <authorList>
            <person name="Chen W.-M."/>
        </authorList>
    </citation>
    <scope>NUCLEOTIDE SEQUENCE [LARGE SCALE GENOMIC DNA]</scope>
    <source>
        <strain evidence="10 11">TBM-1</strain>
    </source>
</reference>